<dbReference type="Proteomes" id="UP001583172">
    <property type="component" value="Unassembled WGS sequence"/>
</dbReference>
<evidence type="ECO:0000256" key="2">
    <source>
        <dbReference type="ARBA" id="ARBA00022448"/>
    </source>
</evidence>
<proteinExistence type="predicted"/>
<accession>A0ABR3VHY1</accession>
<comment type="subcellular location">
    <subcellularLocation>
        <location evidence="1">Endoplasmic reticulum</location>
    </subcellularLocation>
</comment>
<comment type="caution">
    <text evidence="7">The sequence shown here is derived from an EMBL/GenBank/DDBJ whole genome shotgun (WGS) entry which is preliminary data.</text>
</comment>
<feature type="compositionally biased region" description="Basic and acidic residues" evidence="5">
    <location>
        <begin position="938"/>
        <end position="950"/>
    </location>
</feature>
<keyword evidence="2" id="KW-0813">Transport</keyword>
<feature type="domain" description="Sec39" evidence="6">
    <location>
        <begin position="21"/>
        <end position="802"/>
    </location>
</feature>
<feature type="region of interest" description="Disordered" evidence="5">
    <location>
        <begin position="722"/>
        <end position="747"/>
    </location>
</feature>
<gene>
    <name evidence="7" type="ORF">VTJ49DRAFT_7052</name>
</gene>
<feature type="region of interest" description="Disordered" evidence="5">
    <location>
        <begin position="794"/>
        <end position="857"/>
    </location>
</feature>
<name>A0ABR3VHY1_HUMIN</name>
<evidence type="ECO:0000256" key="1">
    <source>
        <dbReference type="ARBA" id="ARBA00004240"/>
    </source>
</evidence>
<dbReference type="Pfam" id="PF08314">
    <property type="entry name" value="Sec39"/>
    <property type="match status" value="1"/>
</dbReference>
<evidence type="ECO:0000256" key="5">
    <source>
        <dbReference type="SAM" id="MobiDB-lite"/>
    </source>
</evidence>
<sequence>MLSLSVDIQRFTTARTDTKLVLLAVHFAVHGDIDSLTLLAARHSTVLRKELLLRILLTYLPETLPSSQYVDFLQQLESSSFPDPANNDDVDSSPVADLPDDVAAKKVKKLRLLPLTFPEAPAGIEDDVLTLFLLRRAYKVDEEAGLLGELPALLLPFVDRAPCVRSLLVTTVLPLLRRNVEYYPHDPIPYTVQGFQQLPDRVAVNLLLSQTGTQEAGLPLVGRDLRGLIGPWLSTEKRWRESERDASLESSTTDEGPKAPCPGWDEVLRWITSQASRNWRAALNAFLEWNGPEDADLNEWGSLELNDHQKQHLKKGYAQAGLASAYLIPEASTESLGDSLRVADRVAKLLNLDPASPVTKTGPDTGASARDATYMRNDLLSPSNPLTSPTPASITFLKNLVHSARVLTLSGSPCTVRRSGELALLRDAHEQKAEATKLIHLLRNNSPKTDDNFWIQARKDILWLRDWGLEDGWFADGIPCGIFSQVSRDFLEVEILKALLSNTRYALARNIYEDASDRPLDQTLVQETLYSAAMTAYDNASNPNRTRGGLKKCDEIIKAFPKTIQRSDPQAKRIEALLQATHGLSGYRLVLKQGEPFTPVVLRVHSDPISIIEKILEQNPKSYTHLHDLLTLGTRMVEAGLTAGGHGKTLTPEDEAIHLLTAQRRITAMCIHAALREDDFETAYSYVVNNISSPPPTTATSKKPLPADEHLWKAALQAGKYRRPTGHTPFRGHSQRGSHGGGGLLTSGNPEVRHLEQRIECLAAALRVAPPATLQEIVSAFRRAEEELDVLLREEEERDSEWDDRGDSLRAMPGGFGPVSASASTLGRGGVKVGGSGTAPRRQSHAAAAAGGDDDDTTAPMSLFDLSRASVLSAQRNLSALSGLQKSATLGRLASGGLGGVLGRGGAAASPSGGASDAGSDAGAGGRSSFESGGEGGGEEKRVRKRDQLREAAMGTLVSGVGWLVGAPAPERTRD</sequence>
<keyword evidence="3" id="KW-0256">Endoplasmic reticulum</keyword>
<evidence type="ECO:0000259" key="6">
    <source>
        <dbReference type="Pfam" id="PF08314"/>
    </source>
</evidence>
<dbReference type="PANTHER" id="PTHR40787">
    <property type="entry name" value="SECRETED PROTEIN"/>
    <property type="match status" value="1"/>
</dbReference>
<keyword evidence="4" id="KW-0653">Protein transport</keyword>
<feature type="region of interest" description="Disordered" evidence="5">
    <location>
        <begin position="904"/>
        <end position="951"/>
    </location>
</feature>
<feature type="compositionally biased region" description="Low complexity" evidence="5">
    <location>
        <begin position="907"/>
        <end position="932"/>
    </location>
</feature>
<reference evidence="7 8" key="1">
    <citation type="journal article" date="2024" name="Commun. Biol.">
        <title>Comparative genomic analysis of thermophilic fungi reveals convergent evolutionary adaptations and gene losses.</title>
        <authorList>
            <person name="Steindorff A.S."/>
            <person name="Aguilar-Pontes M.V."/>
            <person name="Robinson A.J."/>
            <person name="Andreopoulos B."/>
            <person name="LaButti K."/>
            <person name="Kuo A."/>
            <person name="Mondo S."/>
            <person name="Riley R."/>
            <person name="Otillar R."/>
            <person name="Haridas S."/>
            <person name="Lipzen A."/>
            <person name="Grimwood J."/>
            <person name="Schmutz J."/>
            <person name="Clum A."/>
            <person name="Reid I.D."/>
            <person name="Moisan M.C."/>
            <person name="Butler G."/>
            <person name="Nguyen T.T.M."/>
            <person name="Dewar K."/>
            <person name="Conant G."/>
            <person name="Drula E."/>
            <person name="Henrissat B."/>
            <person name="Hansel C."/>
            <person name="Singer S."/>
            <person name="Hutchinson M.I."/>
            <person name="de Vries R.P."/>
            <person name="Natvig D.O."/>
            <person name="Powell A.J."/>
            <person name="Tsang A."/>
            <person name="Grigoriev I.V."/>
        </authorList>
    </citation>
    <scope>NUCLEOTIDE SEQUENCE [LARGE SCALE GENOMIC DNA]</scope>
    <source>
        <strain evidence="7 8">CBS 620.91</strain>
    </source>
</reference>
<dbReference type="PANTHER" id="PTHR40787:SF3">
    <property type="entry name" value="PROTEIN TRANSPORT PROTEIN SEC39"/>
    <property type="match status" value="1"/>
</dbReference>
<dbReference type="InterPro" id="IPR013244">
    <property type="entry name" value="Sec39_domain"/>
</dbReference>
<organism evidence="7 8">
    <name type="scientific">Humicola insolens</name>
    <name type="common">Soft-rot fungus</name>
    <dbReference type="NCBI Taxonomy" id="85995"/>
    <lineage>
        <taxon>Eukaryota</taxon>
        <taxon>Fungi</taxon>
        <taxon>Dikarya</taxon>
        <taxon>Ascomycota</taxon>
        <taxon>Pezizomycotina</taxon>
        <taxon>Sordariomycetes</taxon>
        <taxon>Sordariomycetidae</taxon>
        <taxon>Sordariales</taxon>
        <taxon>Chaetomiaceae</taxon>
        <taxon>Mycothermus</taxon>
    </lineage>
</organism>
<keyword evidence="8" id="KW-1185">Reference proteome</keyword>
<protein>
    <recommendedName>
        <fullName evidence="6">Sec39 domain-containing protein</fullName>
    </recommendedName>
</protein>
<feature type="compositionally biased region" description="Gly residues" evidence="5">
    <location>
        <begin position="827"/>
        <end position="837"/>
    </location>
</feature>
<dbReference type="EMBL" id="JAZGSY010000075">
    <property type="protein sequence ID" value="KAL1841437.1"/>
    <property type="molecule type" value="Genomic_DNA"/>
</dbReference>
<evidence type="ECO:0000256" key="3">
    <source>
        <dbReference type="ARBA" id="ARBA00022824"/>
    </source>
</evidence>
<evidence type="ECO:0000313" key="7">
    <source>
        <dbReference type="EMBL" id="KAL1841437.1"/>
    </source>
</evidence>
<evidence type="ECO:0000313" key="8">
    <source>
        <dbReference type="Proteomes" id="UP001583172"/>
    </source>
</evidence>
<evidence type="ECO:0000256" key="4">
    <source>
        <dbReference type="ARBA" id="ARBA00022927"/>
    </source>
</evidence>